<dbReference type="VEuPathDB" id="FungiDB:Afu1g16115"/>
<comment type="caution">
    <text evidence="1">The sequence shown here is derived from an EMBL/GenBank/DDBJ whole genome shotgun (WGS) entry which is preliminary data.</text>
</comment>
<dbReference type="RefSeq" id="XP_752978.1">
    <property type="nucleotide sequence ID" value="XM_747885.1"/>
</dbReference>
<evidence type="ECO:0000313" key="2">
    <source>
        <dbReference type="Proteomes" id="UP000002530"/>
    </source>
</evidence>
<reference evidence="1 2" key="1">
    <citation type="journal article" date="2005" name="Nature">
        <title>Genomic sequence of the pathogenic and allergenic filamentous fungus Aspergillus fumigatus.</title>
        <authorList>
            <person name="Nierman W.C."/>
            <person name="Pain A."/>
            <person name="Anderson M.J."/>
            <person name="Wortman J.R."/>
            <person name="Kim H.S."/>
            <person name="Arroyo J."/>
            <person name="Berriman M."/>
            <person name="Abe K."/>
            <person name="Archer D.B."/>
            <person name="Bermejo C."/>
            <person name="Bennett J."/>
            <person name="Bowyer P."/>
            <person name="Chen D."/>
            <person name="Collins M."/>
            <person name="Coulsen R."/>
            <person name="Davies R."/>
            <person name="Dyer P.S."/>
            <person name="Farman M."/>
            <person name="Fedorova N."/>
            <person name="Fedorova N."/>
            <person name="Feldblyum T.V."/>
            <person name="Fischer R."/>
            <person name="Fosker N."/>
            <person name="Fraser A."/>
            <person name="Garcia J.L."/>
            <person name="Garcia M.J."/>
            <person name="Goble A."/>
            <person name="Goldman G.H."/>
            <person name="Gomi K."/>
            <person name="Griffith-Jones S."/>
            <person name="Gwilliam R."/>
            <person name="Haas B."/>
            <person name="Haas H."/>
            <person name="Harris D."/>
            <person name="Horiuchi H."/>
            <person name="Huang J."/>
            <person name="Humphray S."/>
            <person name="Jimenez J."/>
            <person name="Keller N."/>
            <person name="Khouri H."/>
            <person name="Kitamoto K."/>
            <person name="Kobayashi T."/>
            <person name="Konzack S."/>
            <person name="Kulkarni R."/>
            <person name="Kumagai T."/>
            <person name="Lafon A."/>
            <person name="Latge J.P."/>
            <person name="Li W."/>
            <person name="Lord A."/>
            <person name="Lu C."/>
            <person name="Majoros W.H."/>
            <person name="May G.S."/>
            <person name="Miller B.L."/>
            <person name="Mohamoud Y."/>
            <person name="Molina M."/>
            <person name="Monod M."/>
            <person name="Mouyna I."/>
            <person name="Mulligan S."/>
            <person name="Murphy L."/>
            <person name="O'Neil S."/>
            <person name="Paulsen I."/>
            <person name="Penalva M.A."/>
            <person name="Pertea M."/>
            <person name="Price C."/>
            <person name="Pritchard B.L."/>
            <person name="Quail M.A."/>
            <person name="Rabbinowitsch E."/>
            <person name="Rawlins N."/>
            <person name="Rajandream M.A."/>
            <person name="Reichard U."/>
            <person name="Renauld H."/>
            <person name="Robson G.D."/>
            <person name="Rodriguez de Cordoba S."/>
            <person name="Rodriguez-Pena J.M."/>
            <person name="Ronning C.M."/>
            <person name="Rutter S."/>
            <person name="Salzberg S.L."/>
            <person name="Sanchez M."/>
            <person name="Sanchez-Ferrero J.C."/>
            <person name="Saunders D."/>
            <person name="Seeger K."/>
            <person name="Squares R."/>
            <person name="Squares S."/>
            <person name="Takeuchi M."/>
            <person name="Tekaia F."/>
            <person name="Turner G."/>
            <person name="Vazquez de Aldana C.R."/>
            <person name="Weidman J."/>
            <person name="White O."/>
            <person name="Woodward J."/>
            <person name="Yu J.H."/>
            <person name="Fraser C."/>
            <person name="Galagan J.E."/>
            <person name="Asai K."/>
            <person name="Machida M."/>
            <person name="Hall N."/>
            <person name="Barrell B."/>
            <person name="Denning D.W."/>
        </authorList>
    </citation>
    <scope>NUCLEOTIDE SEQUENCE [LARGE SCALE GENOMIC DNA]</scope>
    <source>
        <strain evidence="1 2">Af293</strain>
    </source>
</reference>
<name>Q4WRJ2_ASPFU</name>
<gene>
    <name evidence="1" type="ORF">AFUA_1G16115</name>
</gene>
<dbReference type="OrthoDB" id="4505928at2759"/>
<accession>Q4WRJ2</accession>
<organism evidence="1 2">
    <name type="scientific">Aspergillus fumigatus (strain ATCC MYA-4609 / CBS 101355 / FGSC A1100 / Af293)</name>
    <name type="common">Neosartorya fumigata</name>
    <dbReference type="NCBI Taxonomy" id="330879"/>
    <lineage>
        <taxon>Eukaryota</taxon>
        <taxon>Fungi</taxon>
        <taxon>Dikarya</taxon>
        <taxon>Ascomycota</taxon>
        <taxon>Pezizomycotina</taxon>
        <taxon>Eurotiomycetes</taxon>
        <taxon>Eurotiomycetidae</taxon>
        <taxon>Eurotiales</taxon>
        <taxon>Aspergillaceae</taxon>
        <taxon>Aspergillus</taxon>
        <taxon>Aspergillus subgen. Fumigati</taxon>
    </lineage>
</organism>
<dbReference type="AlphaFoldDB" id="Q4WRJ2"/>
<dbReference type="PANTHER" id="PTHR42070">
    <property type="entry name" value="FILAMENT ASSOCIATED PROTEIN, PUTATIVE (AFU_ORTHOLOGUE AFUA_8G06630)-RELATED"/>
    <property type="match status" value="1"/>
</dbReference>
<proteinExistence type="predicted"/>
<dbReference type="PANTHER" id="PTHR42070:SF1">
    <property type="entry name" value="FILAMENT ASSOCIATED PROTEIN, PUTATIVE (AFU_ORTHOLOGUE AFUA_8G06630)-RELATED"/>
    <property type="match status" value="1"/>
</dbReference>
<keyword evidence="2" id="KW-1185">Reference proteome</keyword>
<protein>
    <submittedName>
        <fullName evidence="1">Uncharacterized protein</fullName>
    </submittedName>
</protein>
<dbReference type="Proteomes" id="UP000002530">
    <property type="component" value="Unassembled WGS sequence"/>
</dbReference>
<dbReference type="KEGG" id="afm:AFUA_1G16115"/>
<evidence type="ECO:0000313" key="1">
    <source>
        <dbReference type="EMBL" id="EAL90940.1"/>
    </source>
</evidence>
<dbReference type="GeneID" id="3510003"/>
<dbReference type="EMBL" id="AAHF01000004">
    <property type="protein sequence ID" value="EAL90940.1"/>
    <property type="molecule type" value="Genomic_DNA"/>
</dbReference>
<dbReference type="InParanoid" id="Q4WRJ2"/>
<sequence length="227" mass="25169">MENLRRENEALRALLVSTGLSHDVRGQDTAEKRREVTSDEIQTCLSVAANTMPTTLELHADSTALQLPNVTLGFGFAATIPEVADTGLAAPSIVDFTPSQSTDLNTWLDCPIPDFYDPTVLERQSQTRLLEHLPLDNQSTIEGDITIGLVNPILQDTTVCAVAIQLILHCNKKDLSMLEVDTKLRHGLICFFAHLFKIDDRPNDIAEKIGIDTKPVTYQCRLCWLTL</sequence>
<dbReference type="HOGENOM" id="CLU_1219453_0_0_1"/>